<evidence type="ECO:0000256" key="3">
    <source>
        <dbReference type="ARBA" id="ARBA00022837"/>
    </source>
</evidence>
<feature type="domain" description="EF-hand" evidence="5">
    <location>
        <begin position="107"/>
        <end position="142"/>
    </location>
</feature>
<dbReference type="AlphaFoldDB" id="A0AAN5DC83"/>
<dbReference type="EMBL" id="BTRK01000006">
    <property type="protein sequence ID" value="GMR60371.1"/>
    <property type="molecule type" value="Genomic_DNA"/>
</dbReference>
<keyword evidence="7" id="KW-1185">Reference proteome</keyword>
<name>A0AAN5DC83_9BILA</name>
<evidence type="ECO:0000256" key="2">
    <source>
        <dbReference type="ARBA" id="ARBA00022737"/>
    </source>
</evidence>
<dbReference type="InterPro" id="IPR002048">
    <property type="entry name" value="EF_hand_dom"/>
</dbReference>
<evidence type="ECO:0000259" key="5">
    <source>
        <dbReference type="PROSITE" id="PS50222"/>
    </source>
</evidence>
<dbReference type="PROSITE" id="PS50222">
    <property type="entry name" value="EF_HAND_2"/>
    <property type="match status" value="1"/>
</dbReference>
<feature type="non-terminal residue" evidence="6">
    <location>
        <position position="1"/>
    </location>
</feature>
<keyword evidence="1 4" id="KW-0732">Signal</keyword>
<evidence type="ECO:0000256" key="4">
    <source>
        <dbReference type="SAM" id="SignalP"/>
    </source>
</evidence>
<evidence type="ECO:0000313" key="7">
    <source>
        <dbReference type="Proteomes" id="UP001328107"/>
    </source>
</evidence>
<dbReference type="GO" id="GO:0005509">
    <property type="term" value="F:calcium ion binding"/>
    <property type="evidence" value="ECO:0007669"/>
    <property type="project" value="InterPro"/>
</dbReference>
<dbReference type="PROSITE" id="PS00018">
    <property type="entry name" value="EF_HAND_1"/>
    <property type="match status" value="2"/>
</dbReference>
<dbReference type="Proteomes" id="UP001328107">
    <property type="component" value="Unassembled WGS sequence"/>
</dbReference>
<reference evidence="7" key="1">
    <citation type="submission" date="2022-10" db="EMBL/GenBank/DDBJ databases">
        <title>Genome assembly of Pristionchus species.</title>
        <authorList>
            <person name="Yoshida K."/>
            <person name="Sommer R.J."/>
        </authorList>
    </citation>
    <scope>NUCLEOTIDE SEQUENCE [LARGE SCALE GENOMIC DNA]</scope>
    <source>
        <strain evidence="7">RS5460</strain>
    </source>
</reference>
<dbReference type="InterPro" id="IPR011992">
    <property type="entry name" value="EF-hand-dom_pair"/>
</dbReference>
<keyword evidence="3" id="KW-0106">Calcium</keyword>
<comment type="caution">
    <text evidence="6">The sequence shown here is derived from an EMBL/GenBank/DDBJ whole genome shotgun (WGS) entry which is preliminary data.</text>
</comment>
<dbReference type="PANTHER" id="PTHR23104">
    <property type="entry name" value="MULTIPLE COAGULATION FACTOR DEFICIENCY PROTEIN 2 NEURAL STEM CELL DERIVED NEURONAL SURVIVAL PROTEIN"/>
    <property type="match status" value="1"/>
</dbReference>
<dbReference type="SUPFAM" id="SSF47473">
    <property type="entry name" value="EF-hand"/>
    <property type="match status" value="1"/>
</dbReference>
<proteinExistence type="predicted"/>
<dbReference type="Pfam" id="PF13499">
    <property type="entry name" value="EF-hand_7"/>
    <property type="match status" value="1"/>
</dbReference>
<accession>A0AAN5DC83</accession>
<dbReference type="InterPro" id="IPR018247">
    <property type="entry name" value="EF_Hand_1_Ca_BS"/>
</dbReference>
<gene>
    <name evidence="6" type="ORF">PMAYCL1PPCAC_30566</name>
</gene>
<evidence type="ECO:0000313" key="6">
    <source>
        <dbReference type="EMBL" id="GMR60371.1"/>
    </source>
</evidence>
<sequence>STSGMRNLYVFVVLILHLSVVISHENHDHLFGEAADVTDESHIREHMENKIDMPAHMDESQSRFLYFEMNDLNDDKAIDGIEIMKMMAHSHEQGVRAQGNPIADEEAMIKRVDRTLDEMDYNGDGLITFPEFCRHQEAQKQHLKNSWKDEA</sequence>
<feature type="chain" id="PRO_5042906643" description="EF-hand domain-containing protein" evidence="4">
    <location>
        <begin position="24"/>
        <end position="151"/>
    </location>
</feature>
<dbReference type="InterPro" id="IPR052110">
    <property type="entry name" value="MCFD2-like"/>
</dbReference>
<dbReference type="Gene3D" id="1.10.238.10">
    <property type="entry name" value="EF-hand"/>
    <property type="match status" value="1"/>
</dbReference>
<organism evidence="6 7">
    <name type="scientific">Pristionchus mayeri</name>
    <dbReference type="NCBI Taxonomy" id="1317129"/>
    <lineage>
        <taxon>Eukaryota</taxon>
        <taxon>Metazoa</taxon>
        <taxon>Ecdysozoa</taxon>
        <taxon>Nematoda</taxon>
        <taxon>Chromadorea</taxon>
        <taxon>Rhabditida</taxon>
        <taxon>Rhabditina</taxon>
        <taxon>Diplogasteromorpha</taxon>
        <taxon>Diplogasteroidea</taxon>
        <taxon>Neodiplogasteridae</taxon>
        <taxon>Pristionchus</taxon>
    </lineage>
</organism>
<dbReference type="PANTHER" id="PTHR23104:SF12">
    <property type="entry name" value="EF-HAND DOMAIN-CONTAINING PROTEIN"/>
    <property type="match status" value="1"/>
</dbReference>
<feature type="signal peptide" evidence="4">
    <location>
        <begin position="1"/>
        <end position="23"/>
    </location>
</feature>
<keyword evidence="2" id="KW-0677">Repeat</keyword>
<protein>
    <recommendedName>
        <fullName evidence="5">EF-hand domain-containing protein</fullName>
    </recommendedName>
</protein>
<evidence type="ECO:0000256" key="1">
    <source>
        <dbReference type="ARBA" id="ARBA00022729"/>
    </source>
</evidence>